<dbReference type="EMBL" id="FRAH01000011">
    <property type="protein sequence ID" value="SHJ98781.1"/>
    <property type="molecule type" value="Genomic_DNA"/>
</dbReference>
<feature type="binding site" evidence="4">
    <location>
        <position position="193"/>
    </location>
    <ligand>
        <name>NAD(+)</name>
        <dbReference type="ChEBI" id="CHEBI:57540"/>
    </ligand>
</feature>
<accession>A0A1M6NSS7</accession>
<proteinExistence type="inferred from homology"/>
<reference evidence="7 8" key="1">
    <citation type="submission" date="2016-11" db="EMBL/GenBank/DDBJ databases">
        <authorList>
            <person name="Jaros S."/>
            <person name="Januszkiewicz K."/>
            <person name="Wedrychowicz H."/>
        </authorList>
    </citation>
    <scope>NUCLEOTIDE SEQUENCE [LARGE SCALE GENOMIC DNA]</scope>
    <source>
        <strain evidence="7 8">DSM 14214</strain>
    </source>
</reference>
<evidence type="ECO:0000256" key="2">
    <source>
        <dbReference type="ARBA" id="ARBA00022679"/>
    </source>
</evidence>
<dbReference type="InterPro" id="IPR028628">
    <property type="entry name" value="Sirtuin_class_U"/>
</dbReference>
<feature type="binding site" evidence="4">
    <location>
        <position position="28"/>
    </location>
    <ligand>
        <name>NAD(+)</name>
        <dbReference type="ChEBI" id="CHEBI:57540"/>
    </ligand>
</feature>
<dbReference type="GO" id="GO:0005737">
    <property type="term" value="C:cytoplasm"/>
    <property type="evidence" value="ECO:0007669"/>
    <property type="project" value="UniProtKB-SubCell"/>
</dbReference>
<evidence type="ECO:0000313" key="8">
    <source>
        <dbReference type="Proteomes" id="UP000183975"/>
    </source>
</evidence>
<keyword evidence="1 4" id="KW-0963">Cytoplasm</keyword>
<dbReference type="GO" id="GO:0070403">
    <property type="term" value="F:NAD+ binding"/>
    <property type="evidence" value="ECO:0007669"/>
    <property type="project" value="UniProtKB-UniRule"/>
</dbReference>
<dbReference type="AlphaFoldDB" id="A0A1M6NSS7"/>
<feature type="binding site" evidence="4">
    <location>
        <position position="24"/>
    </location>
    <ligand>
        <name>NAD(+)</name>
        <dbReference type="ChEBI" id="CHEBI:57540"/>
    </ligand>
</feature>
<dbReference type="InterPro" id="IPR029035">
    <property type="entry name" value="DHS-like_NAD/FAD-binding_dom"/>
</dbReference>
<comment type="subcellular location">
    <subcellularLocation>
        <location evidence="4">Cytoplasm</location>
    </subcellularLocation>
</comment>
<feature type="binding site" evidence="4">
    <location>
        <position position="108"/>
    </location>
    <ligand>
        <name>NAD(+)</name>
        <dbReference type="ChEBI" id="CHEBI:57540"/>
    </ligand>
</feature>
<evidence type="ECO:0000256" key="5">
    <source>
        <dbReference type="PROSITE-ProRule" id="PRU00236"/>
    </source>
</evidence>
<evidence type="ECO:0000256" key="3">
    <source>
        <dbReference type="ARBA" id="ARBA00023027"/>
    </source>
</evidence>
<evidence type="ECO:0000313" key="7">
    <source>
        <dbReference type="EMBL" id="SHJ98781.1"/>
    </source>
</evidence>
<dbReference type="PANTHER" id="PTHR11085:SF4">
    <property type="entry name" value="NAD-DEPENDENT PROTEIN DEACYLASE"/>
    <property type="match status" value="1"/>
</dbReference>
<dbReference type="InterPro" id="IPR003000">
    <property type="entry name" value="Sirtuin"/>
</dbReference>
<evidence type="ECO:0000256" key="4">
    <source>
        <dbReference type="HAMAP-Rule" id="MF_01968"/>
    </source>
</evidence>
<dbReference type="InterPro" id="IPR026590">
    <property type="entry name" value="Ssirtuin_cat_dom"/>
</dbReference>
<organism evidence="7 8">
    <name type="scientific">Anaerotignum lactatifermentans DSM 14214</name>
    <dbReference type="NCBI Taxonomy" id="1121323"/>
    <lineage>
        <taxon>Bacteria</taxon>
        <taxon>Bacillati</taxon>
        <taxon>Bacillota</taxon>
        <taxon>Clostridia</taxon>
        <taxon>Lachnospirales</taxon>
        <taxon>Anaerotignaceae</taxon>
        <taxon>Anaerotignum</taxon>
    </lineage>
</organism>
<feature type="binding site" evidence="4">
    <location>
        <position position="36"/>
    </location>
    <ligand>
        <name>NAD(+)</name>
        <dbReference type="ChEBI" id="CHEBI:57540"/>
    </ligand>
</feature>
<feature type="binding site" evidence="4">
    <location>
        <position position="107"/>
    </location>
    <ligand>
        <name>nicotinamide</name>
        <dbReference type="ChEBI" id="CHEBI:17154"/>
    </ligand>
</feature>
<evidence type="ECO:0000256" key="1">
    <source>
        <dbReference type="ARBA" id="ARBA00022490"/>
    </source>
</evidence>
<dbReference type="EC" id="2.3.1.286" evidence="4"/>
<keyword evidence="4 5" id="KW-0479">Metal-binding</keyword>
<feature type="binding site" evidence="4 5">
    <location>
        <position position="152"/>
    </location>
    <ligand>
        <name>Zn(2+)</name>
        <dbReference type="ChEBI" id="CHEBI:29105"/>
    </ligand>
</feature>
<feature type="binding site" evidence="4">
    <location>
        <position position="194"/>
    </location>
    <ligand>
        <name>NAD(+)</name>
        <dbReference type="ChEBI" id="CHEBI:57540"/>
    </ligand>
</feature>
<dbReference type="PROSITE" id="PS50305">
    <property type="entry name" value="SIRTUIN"/>
    <property type="match status" value="1"/>
</dbReference>
<dbReference type="Gene3D" id="3.40.50.1220">
    <property type="entry name" value="TPP-binding domain"/>
    <property type="match status" value="1"/>
</dbReference>
<feature type="binding site" evidence="4">
    <location>
        <position position="216"/>
    </location>
    <ligand>
        <name>NAD(+)</name>
        <dbReference type="ChEBI" id="CHEBI:57540"/>
    </ligand>
</feature>
<feature type="binding site" evidence="4 5">
    <location>
        <position position="134"/>
    </location>
    <ligand>
        <name>Zn(2+)</name>
        <dbReference type="ChEBI" id="CHEBI:29105"/>
    </ligand>
</feature>
<comment type="function">
    <text evidence="4">NAD-dependent protein deacetylase which modulates the activities of several enzymes which are inactive in their acetylated form.</text>
</comment>
<dbReference type="SUPFAM" id="SSF52467">
    <property type="entry name" value="DHS-like NAD/FAD-binding domain"/>
    <property type="match status" value="1"/>
</dbReference>
<feature type="binding site" evidence="4">
    <location>
        <position position="35"/>
    </location>
    <ligand>
        <name>NAD(+)</name>
        <dbReference type="ChEBI" id="CHEBI:57540"/>
    </ligand>
</feature>
<dbReference type="InterPro" id="IPR050134">
    <property type="entry name" value="NAD-dep_sirtuin_deacylases"/>
</dbReference>
<dbReference type="GO" id="GO:0008270">
    <property type="term" value="F:zinc ion binding"/>
    <property type="evidence" value="ECO:0007669"/>
    <property type="project" value="UniProtKB-UniRule"/>
</dbReference>
<feature type="domain" description="Deacetylase sirtuin-type" evidence="6">
    <location>
        <begin position="1"/>
        <end position="246"/>
    </location>
</feature>
<feature type="binding site" evidence="4">
    <location>
        <position position="234"/>
    </location>
    <ligand>
        <name>NAD(+)</name>
        <dbReference type="ChEBI" id="CHEBI:57540"/>
    </ligand>
</feature>
<dbReference type="Proteomes" id="UP000183975">
    <property type="component" value="Unassembled WGS sequence"/>
</dbReference>
<dbReference type="GeneID" id="78177010"/>
<feature type="binding site" evidence="4">
    <location>
        <position position="107"/>
    </location>
    <ligand>
        <name>NAD(+)</name>
        <dbReference type="ChEBI" id="CHEBI:57540"/>
    </ligand>
</feature>
<sequence>MDEKLQKLKDWIAECDNIVFFGGAGVSTESGIPDFRGEKGIFTAISEYGYRPEIILSHSFFEAHPDIFFQYYKKNLLYPDAKPNDCHKALAKLEEMGKLKSVITQNIDDLHQKGGSKRVLELHGTLYRNYCLKCGKEFDLDYVTKDEGITRCDKCGGIVRPDVVLYEEGLDEHTIEEAVHDISHAQMLIVGGTSLNVYPAAGLLHYFRGKYLVLINKSATSMDKKADLVIAENIGEVFRKVVLEES</sequence>
<comment type="similarity">
    <text evidence="4">Belongs to the sirtuin family. Class U subfamily.</text>
</comment>
<keyword evidence="8" id="KW-1185">Reference proteome</keyword>
<gene>
    <name evidence="4" type="primary">cobB</name>
    <name evidence="7" type="ORF">SAMN02745138_00939</name>
</gene>
<protein>
    <recommendedName>
        <fullName evidence="4">NAD-dependent protein deacetylase</fullName>
        <ecNumber evidence="4">2.3.1.286</ecNumber>
    </recommendedName>
    <alternativeName>
        <fullName evidence="4">Regulatory protein SIR2 homolog</fullName>
    </alternativeName>
</protein>
<feature type="binding site" evidence="4">
    <location>
        <position position="105"/>
    </location>
    <ligand>
        <name>NAD(+)</name>
        <dbReference type="ChEBI" id="CHEBI:57540"/>
    </ligand>
</feature>
<dbReference type="InterPro" id="IPR026591">
    <property type="entry name" value="Sirtuin_cat_small_dom_sf"/>
</dbReference>
<dbReference type="Pfam" id="PF02146">
    <property type="entry name" value="SIR2"/>
    <property type="match status" value="1"/>
</dbReference>
<dbReference type="Gene3D" id="3.30.1600.10">
    <property type="entry name" value="SIR2/SIRT2 'Small Domain"/>
    <property type="match status" value="1"/>
</dbReference>
<feature type="active site" description="Proton acceptor" evidence="4 5">
    <location>
        <position position="123"/>
    </location>
</feature>
<feature type="binding site" evidence="4 5">
    <location>
        <position position="131"/>
    </location>
    <ligand>
        <name>Zn(2+)</name>
        <dbReference type="ChEBI" id="CHEBI:29105"/>
    </ligand>
</feature>
<feature type="binding site" evidence="4">
    <location>
        <position position="123"/>
    </location>
    <ligand>
        <name>NAD(+)</name>
        <dbReference type="ChEBI" id="CHEBI:57540"/>
    </ligand>
</feature>
<dbReference type="NCBIfam" id="NF001752">
    <property type="entry name" value="PRK00481.1-1"/>
    <property type="match status" value="1"/>
</dbReference>
<comment type="cofactor">
    <cofactor evidence="4">
        <name>Zn(2+)</name>
        <dbReference type="ChEBI" id="CHEBI:29105"/>
    </cofactor>
    <text evidence="4">Binds 1 zinc ion per subunit.</text>
</comment>
<evidence type="ECO:0000259" key="6">
    <source>
        <dbReference type="PROSITE" id="PS50305"/>
    </source>
</evidence>
<feature type="binding site" evidence="4">
    <location>
        <position position="35"/>
    </location>
    <ligand>
        <name>nicotinamide</name>
        <dbReference type="ChEBI" id="CHEBI:17154"/>
    </ligand>
</feature>
<dbReference type="OrthoDB" id="9800582at2"/>
<feature type="binding site" evidence="4 5">
    <location>
        <position position="155"/>
    </location>
    <ligand>
        <name>Zn(2+)</name>
        <dbReference type="ChEBI" id="CHEBI:29105"/>
    </ligand>
</feature>
<feature type="binding site" evidence="4">
    <location>
        <position position="108"/>
    </location>
    <ligand>
        <name>nicotinamide</name>
        <dbReference type="ChEBI" id="CHEBI:17154"/>
    </ligand>
</feature>
<keyword evidence="4 5" id="KW-0862">Zinc</keyword>
<dbReference type="GO" id="GO:0017136">
    <property type="term" value="F:histone deacetylase activity, NAD-dependent"/>
    <property type="evidence" value="ECO:0007669"/>
    <property type="project" value="TreeGrafter"/>
</dbReference>
<dbReference type="RefSeq" id="WP_072849679.1">
    <property type="nucleotide sequence ID" value="NZ_FRAH01000011.1"/>
</dbReference>
<comment type="caution">
    <text evidence="4">Lacks conserved residue(s) required for the propagation of feature annotation.</text>
</comment>
<name>A0A1M6NSS7_9FIRM</name>
<dbReference type="PANTHER" id="PTHR11085">
    <property type="entry name" value="NAD-DEPENDENT PROTEIN DEACYLASE SIRTUIN-5, MITOCHONDRIAL-RELATED"/>
    <property type="match status" value="1"/>
</dbReference>
<keyword evidence="3 4" id="KW-0520">NAD</keyword>
<keyword evidence="2 4" id="KW-0808">Transferase</keyword>
<dbReference type="HAMAP" id="MF_01968">
    <property type="entry name" value="Sirtuin_ClassU"/>
    <property type="match status" value="1"/>
</dbReference>
<comment type="catalytic activity">
    <reaction evidence="4">
        <text>N(6)-acetyl-L-lysyl-[protein] + NAD(+) + H2O = 2''-O-acetyl-ADP-D-ribose + nicotinamide + L-lysyl-[protein]</text>
        <dbReference type="Rhea" id="RHEA:43636"/>
        <dbReference type="Rhea" id="RHEA-COMP:9752"/>
        <dbReference type="Rhea" id="RHEA-COMP:10731"/>
        <dbReference type="ChEBI" id="CHEBI:15377"/>
        <dbReference type="ChEBI" id="CHEBI:17154"/>
        <dbReference type="ChEBI" id="CHEBI:29969"/>
        <dbReference type="ChEBI" id="CHEBI:57540"/>
        <dbReference type="ChEBI" id="CHEBI:61930"/>
        <dbReference type="ChEBI" id="CHEBI:83767"/>
        <dbReference type="EC" id="2.3.1.286"/>
    </reaction>
</comment>